<dbReference type="RefSeq" id="WP_145416372.1">
    <property type="nucleotide sequence ID" value="NZ_CP036526.1"/>
</dbReference>
<feature type="transmembrane region" description="Helical" evidence="7">
    <location>
        <begin position="383"/>
        <end position="407"/>
    </location>
</feature>
<keyword evidence="3 7" id="KW-0812">Transmembrane</keyword>
<feature type="transmembrane region" description="Helical" evidence="7">
    <location>
        <begin position="217"/>
        <end position="239"/>
    </location>
</feature>
<dbReference type="PANTHER" id="PTHR30250">
    <property type="entry name" value="PST FAMILY PREDICTED COLANIC ACID TRANSPORTER"/>
    <property type="match status" value="1"/>
</dbReference>
<dbReference type="AlphaFoldDB" id="A0A517NP60"/>
<evidence type="ECO:0000256" key="3">
    <source>
        <dbReference type="ARBA" id="ARBA00022692"/>
    </source>
</evidence>
<keyword evidence="9" id="KW-1185">Reference proteome</keyword>
<dbReference type="InterPro" id="IPR050833">
    <property type="entry name" value="Poly_Biosynth_Transport"/>
</dbReference>
<dbReference type="OrthoDB" id="256428at2"/>
<reference evidence="8 9" key="1">
    <citation type="submission" date="2019-02" db="EMBL/GenBank/DDBJ databases">
        <title>Deep-cultivation of Planctomycetes and their phenomic and genomic characterization uncovers novel biology.</title>
        <authorList>
            <person name="Wiegand S."/>
            <person name="Jogler M."/>
            <person name="Boedeker C."/>
            <person name="Pinto D."/>
            <person name="Vollmers J."/>
            <person name="Rivas-Marin E."/>
            <person name="Kohn T."/>
            <person name="Peeters S.H."/>
            <person name="Heuer A."/>
            <person name="Rast P."/>
            <person name="Oberbeckmann S."/>
            <person name="Bunk B."/>
            <person name="Jeske O."/>
            <person name="Meyerdierks A."/>
            <person name="Storesund J.E."/>
            <person name="Kallscheuer N."/>
            <person name="Luecker S."/>
            <person name="Lage O.M."/>
            <person name="Pohl T."/>
            <person name="Merkel B.J."/>
            <person name="Hornburger P."/>
            <person name="Mueller R.-W."/>
            <person name="Bruemmer F."/>
            <person name="Labrenz M."/>
            <person name="Spormann A.M."/>
            <person name="Op den Camp H."/>
            <person name="Overmann J."/>
            <person name="Amann R."/>
            <person name="Jetten M.S.M."/>
            <person name="Mascher T."/>
            <person name="Medema M.H."/>
            <person name="Devos D.P."/>
            <person name="Kaster A.-K."/>
            <person name="Ovreas L."/>
            <person name="Rohde M."/>
            <person name="Galperin M.Y."/>
            <person name="Jogler C."/>
        </authorList>
    </citation>
    <scope>NUCLEOTIDE SEQUENCE [LARGE SCALE GENOMIC DNA]</scope>
    <source>
        <strain evidence="8 9">K23_9</strain>
    </source>
</reference>
<organism evidence="8 9">
    <name type="scientific">Stieleria marina</name>
    <dbReference type="NCBI Taxonomy" id="1930275"/>
    <lineage>
        <taxon>Bacteria</taxon>
        <taxon>Pseudomonadati</taxon>
        <taxon>Planctomycetota</taxon>
        <taxon>Planctomycetia</taxon>
        <taxon>Pirellulales</taxon>
        <taxon>Pirellulaceae</taxon>
        <taxon>Stieleria</taxon>
    </lineage>
</organism>
<feature type="transmembrane region" description="Helical" evidence="7">
    <location>
        <begin position="289"/>
        <end position="315"/>
    </location>
</feature>
<protein>
    <submittedName>
        <fullName evidence="8">MurJ-like flippase</fullName>
    </submittedName>
</protein>
<gene>
    <name evidence="8" type="ORF">K239x_08470</name>
</gene>
<dbReference type="Proteomes" id="UP000319817">
    <property type="component" value="Chromosome"/>
</dbReference>
<feature type="transmembrane region" description="Helical" evidence="7">
    <location>
        <begin position="48"/>
        <end position="65"/>
    </location>
</feature>
<evidence type="ECO:0000256" key="5">
    <source>
        <dbReference type="ARBA" id="ARBA00023136"/>
    </source>
</evidence>
<feature type="transmembrane region" description="Helical" evidence="7">
    <location>
        <begin position="85"/>
        <end position="109"/>
    </location>
</feature>
<keyword evidence="5 7" id="KW-0472">Membrane</keyword>
<evidence type="ECO:0000256" key="2">
    <source>
        <dbReference type="ARBA" id="ARBA00022475"/>
    </source>
</evidence>
<evidence type="ECO:0000256" key="6">
    <source>
        <dbReference type="SAM" id="MobiDB-lite"/>
    </source>
</evidence>
<feature type="transmembrane region" description="Helical" evidence="7">
    <location>
        <begin position="186"/>
        <end position="211"/>
    </location>
</feature>
<evidence type="ECO:0000313" key="8">
    <source>
        <dbReference type="EMBL" id="QDT08904.1"/>
    </source>
</evidence>
<accession>A0A517NP60</accession>
<evidence type="ECO:0000256" key="4">
    <source>
        <dbReference type="ARBA" id="ARBA00022989"/>
    </source>
</evidence>
<dbReference type="EMBL" id="CP036526">
    <property type="protein sequence ID" value="QDT08904.1"/>
    <property type="molecule type" value="Genomic_DNA"/>
</dbReference>
<feature type="compositionally biased region" description="Polar residues" evidence="6">
    <location>
        <begin position="1"/>
        <end position="16"/>
    </location>
</feature>
<feature type="transmembrane region" description="Helical" evidence="7">
    <location>
        <begin position="335"/>
        <end position="356"/>
    </location>
</feature>
<proteinExistence type="predicted"/>
<feature type="transmembrane region" description="Helical" evidence="7">
    <location>
        <begin position="443"/>
        <end position="462"/>
    </location>
</feature>
<dbReference type="GO" id="GO:0005886">
    <property type="term" value="C:plasma membrane"/>
    <property type="evidence" value="ECO:0007669"/>
    <property type="project" value="UniProtKB-SubCell"/>
</dbReference>
<sequence>MSQNSTVNDNSAQPEVTPSVDGIPVDSLAATGQPVVARRSLVSRLPMTVFWALAAQAILSITRLLTSMTVGGRFGSGSEEQLGYYSSAFGVLMILVGLHEAFVTTPLTVFNQNRKDDQRSLFSGSMLITSVLVIGLIAAATGVLIAIQSGFQILKPELGAALVAAAALAPLQLLREFSRRWLLANLQVVASVWMEILFAACYLAALFGLVYAANVSAISVFVTIGSVNAFGLAIWWWIYRSEFQFASRSTTLQVSENFRYGRWVAGENVCSVLTMYMCVWVLTFAVDEAAAGVFFACFTVVLLANPFLLGIASILAPRAAQEFVRDGWVGLRKILLQYGILVVGVLACFSGFLFIFGDELTDFFFGPKYAQYFVDNFDGVNRITATLGLAMPLLGLSFVLTSGLLAANRPFESFYAAVVGLVILIVANLAFSDRTLETAARSFVVSIAGTMLCRLFFLIRAYRSESGRPAATEPSTT</sequence>
<comment type="subcellular location">
    <subcellularLocation>
        <location evidence="1">Cell membrane</location>
        <topology evidence="1">Multi-pass membrane protein</topology>
    </subcellularLocation>
</comment>
<name>A0A517NP60_9BACT</name>
<evidence type="ECO:0000313" key="9">
    <source>
        <dbReference type="Proteomes" id="UP000319817"/>
    </source>
</evidence>
<keyword evidence="2" id="KW-1003">Cell membrane</keyword>
<keyword evidence="4 7" id="KW-1133">Transmembrane helix</keyword>
<feature type="transmembrane region" description="Helical" evidence="7">
    <location>
        <begin position="260"/>
        <end position="283"/>
    </location>
</feature>
<dbReference type="PANTHER" id="PTHR30250:SF11">
    <property type="entry name" value="O-ANTIGEN TRANSPORTER-RELATED"/>
    <property type="match status" value="1"/>
</dbReference>
<feature type="transmembrane region" description="Helical" evidence="7">
    <location>
        <begin position="121"/>
        <end position="147"/>
    </location>
</feature>
<feature type="transmembrane region" description="Helical" evidence="7">
    <location>
        <begin position="414"/>
        <end position="431"/>
    </location>
</feature>
<evidence type="ECO:0000256" key="7">
    <source>
        <dbReference type="SAM" id="Phobius"/>
    </source>
</evidence>
<evidence type="ECO:0000256" key="1">
    <source>
        <dbReference type="ARBA" id="ARBA00004651"/>
    </source>
</evidence>
<feature type="region of interest" description="Disordered" evidence="6">
    <location>
        <begin position="1"/>
        <end position="20"/>
    </location>
</feature>
<feature type="transmembrane region" description="Helical" evidence="7">
    <location>
        <begin position="153"/>
        <end position="174"/>
    </location>
</feature>